<accession>A0A3D9BMT7</accession>
<dbReference type="AlphaFoldDB" id="A0A3D9BMT7"/>
<sequence length="244" mass="28261">MQNLNREQYTNALEGWIYAKTNLKSLDELFPANYIFNLSTEQVNWLRKTNLNKEFCVEMGVIEGRLNIMLCPLDEKGNRIEVGDIPYSVFEPLNEDIKLTEIQTYSVVKNVVLSKEMRKIDHDSDMYYPIASKPIMEQDKAVDSIESWQNNGQDWFYAEYKQNGGKSVFNKFYVPSDKICYGDQEMSFVCSFGLKYSEIYQKQLPALIFISIHKDLGGSVETISNTYDWAKPCPPVCKIPDFDI</sequence>
<proteinExistence type="predicted"/>
<name>A0A3D9BMT7_9FLAO</name>
<reference evidence="1 2" key="1">
    <citation type="journal article" date="2006" name="Int. J. Syst. Evol. Microbiol.">
        <title>Chryseobacterium piscium sp. nov., isolated from fish of the South Atlantic Ocean off South Africa.</title>
        <authorList>
            <person name="de Beer H."/>
            <person name="Hugo C.J."/>
            <person name="Jooste P.J."/>
            <person name="Vancanneyt M."/>
            <person name="Coenye T."/>
            <person name="Vandamme P."/>
        </authorList>
    </citation>
    <scope>NUCLEOTIDE SEQUENCE [LARGE SCALE GENOMIC DNA]</scope>
    <source>
        <strain evidence="1 2">CCUG 51923</strain>
    </source>
</reference>
<keyword evidence="2" id="KW-1185">Reference proteome</keyword>
<dbReference type="EMBL" id="QNVS01000020">
    <property type="protein sequence ID" value="REC54732.1"/>
    <property type="molecule type" value="Genomic_DNA"/>
</dbReference>
<evidence type="ECO:0000313" key="2">
    <source>
        <dbReference type="Proteomes" id="UP000256512"/>
    </source>
</evidence>
<dbReference type="RefSeq" id="WP_115949937.1">
    <property type="nucleotide sequence ID" value="NZ_QNVS01000020.1"/>
</dbReference>
<protein>
    <submittedName>
        <fullName evidence="1">Uncharacterized protein</fullName>
    </submittedName>
</protein>
<comment type="caution">
    <text evidence="1">The sequence shown here is derived from an EMBL/GenBank/DDBJ whole genome shotgun (WGS) entry which is preliminary data.</text>
</comment>
<organism evidence="1 2">
    <name type="scientific">Chryseobacterium piscium</name>
    <dbReference type="NCBI Taxonomy" id="333702"/>
    <lineage>
        <taxon>Bacteria</taxon>
        <taxon>Pseudomonadati</taxon>
        <taxon>Bacteroidota</taxon>
        <taxon>Flavobacteriia</taxon>
        <taxon>Flavobacteriales</taxon>
        <taxon>Weeksellaceae</taxon>
        <taxon>Chryseobacterium group</taxon>
        <taxon>Chryseobacterium</taxon>
    </lineage>
</organism>
<dbReference type="Proteomes" id="UP000256512">
    <property type="component" value="Unassembled WGS sequence"/>
</dbReference>
<evidence type="ECO:0000313" key="1">
    <source>
        <dbReference type="EMBL" id="REC54732.1"/>
    </source>
</evidence>
<gene>
    <name evidence="1" type="ORF">DRF62_08485</name>
</gene>